<accession>A0AAV2EG54</accession>
<name>A0AAV2EG54_9ROSI</name>
<dbReference type="Proteomes" id="UP001497516">
    <property type="component" value="Chromosome 4"/>
</dbReference>
<sequence length="74" mass="8726">MDNEKQQPFIGAGDWEEKREKRRSRKKETGNSVFHGGKSELSLFPVEKKMKERSKKKSEGKAGKSFWRLRKMIL</sequence>
<protein>
    <submittedName>
        <fullName evidence="2">Uncharacterized protein</fullName>
    </submittedName>
</protein>
<reference evidence="2 3" key="1">
    <citation type="submission" date="2024-04" db="EMBL/GenBank/DDBJ databases">
        <authorList>
            <person name="Fracassetti M."/>
        </authorList>
    </citation>
    <scope>NUCLEOTIDE SEQUENCE [LARGE SCALE GENOMIC DNA]</scope>
</reference>
<dbReference type="EMBL" id="OZ034817">
    <property type="protein sequence ID" value="CAL1384961.1"/>
    <property type="molecule type" value="Genomic_DNA"/>
</dbReference>
<evidence type="ECO:0000256" key="1">
    <source>
        <dbReference type="SAM" id="MobiDB-lite"/>
    </source>
</evidence>
<evidence type="ECO:0000313" key="2">
    <source>
        <dbReference type="EMBL" id="CAL1384961.1"/>
    </source>
</evidence>
<gene>
    <name evidence="2" type="ORF">LTRI10_LOCUS26128</name>
</gene>
<keyword evidence="3" id="KW-1185">Reference proteome</keyword>
<organism evidence="2 3">
    <name type="scientific">Linum trigynum</name>
    <dbReference type="NCBI Taxonomy" id="586398"/>
    <lineage>
        <taxon>Eukaryota</taxon>
        <taxon>Viridiplantae</taxon>
        <taxon>Streptophyta</taxon>
        <taxon>Embryophyta</taxon>
        <taxon>Tracheophyta</taxon>
        <taxon>Spermatophyta</taxon>
        <taxon>Magnoliopsida</taxon>
        <taxon>eudicotyledons</taxon>
        <taxon>Gunneridae</taxon>
        <taxon>Pentapetalae</taxon>
        <taxon>rosids</taxon>
        <taxon>fabids</taxon>
        <taxon>Malpighiales</taxon>
        <taxon>Linaceae</taxon>
        <taxon>Linum</taxon>
    </lineage>
</organism>
<proteinExistence type="predicted"/>
<dbReference type="AlphaFoldDB" id="A0AAV2EG54"/>
<evidence type="ECO:0000313" key="3">
    <source>
        <dbReference type="Proteomes" id="UP001497516"/>
    </source>
</evidence>
<feature type="region of interest" description="Disordered" evidence="1">
    <location>
        <begin position="1"/>
        <end position="63"/>
    </location>
</feature>